<keyword evidence="1" id="KW-0472">Membrane</keyword>
<dbReference type="Proteomes" id="UP001148838">
    <property type="component" value="Unassembled WGS sequence"/>
</dbReference>
<proteinExistence type="predicted"/>
<feature type="transmembrane region" description="Helical" evidence="1">
    <location>
        <begin position="53"/>
        <end position="72"/>
    </location>
</feature>
<reference evidence="2 3" key="1">
    <citation type="journal article" date="2022" name="Allergy">
        <title>Genome assembly and annotation of Periplaneta americana reveal a comprehensive cockroach allergen profile.</title>
        <authorList>
            <person name="Wang L."/>
            <person name="Xiong Q."/>
            <person name="Saelim N."/>
            <person name="Wang L."/>
            <person name="Nong W."/>
            <person name="Wan A.T."/>
            <person name="Shi M."/>
            <person name="Liu X."/>
            <person name="Cao Q."/>
            <person name="Hui J.H.L."/>
            <person name="Sookrung N."/>
            <person name="Leung T.F."/>
            <person name="Tungtrongchitr A."/>
            <person name="Tsui S.K.W."/>
        </authorList>
    </citation>
    <scope>NUCLEOTIDE SEQUENCE [LARGE SCALE GENOMIC DNA]</scope>
    <source>
        <strain evidence="2">PWHHKU_190912</strain>
    </source>
</reference>
<evidence type="ECO:0000313" key="2">
    <source>
        <dbReference type="EMBL" id="KAJ4437198.1"/>
    </source>
</evidence>
<evidence type="ECO:0000313" key="3">
    <source>
        <dbReference type="Proteomes" id="UP001148838"/>
    </source>
</evidence>
<name>A0ABQ8ST83_PERAM</name>
<organism evidence="2 3">
    <name type="scientific">Periplaneta americana</name>
    <name type="common">American cockroach</name>
    <name type="synonym">Blatta americana</name>
    <dbReference type="NCBI Taxonomy" id="6978"/>
    <lineage>
        <taxon>Eukaryota</taxon>
        <taxon>Metazoa</taxon>
        <taxon>Ecdysozoa</taxon>
        <taxon>Arthropoda</taxon>
        <taxon>Hexapoda</taxon>
        <taxon>Insecta</taxon>
        <taxon>Pterygota</taxon>
        <taxon>Neoptera</taxon>
        <taxon>Polyneoptera</taxon>
        <taxon>Dictyoptera</taxon>
        <taxon>Blattodea</taxon>
        <taxon>Blattoidea</taxon>
        <taxon>Blattidae</taxon>
        <taxon>Blattinae</taxon>
        <taxon>Periplaneta</taxon>
    </lineage>
</organism>
<protein>
    <submittedName>
        <fullName evidence="2">Uncharacterized protein</fullName>
    </submittedName>
</protein>
<keyword evidence="3" id="KW-1185">Reference proteome</keyword>
<accession>A0ABQ8ST83</accession>
<feature type="transmembrane region" description="Helical" evidence="1">
    <location>
        <begin position="27"/>
        <end position="47"/>
    </location>
</feature>
<keyword evidence="1" id="KW-1133">Transmembrane helix</keyword>
<dbReference type="EMBL" id="JAJSOF020000021">
    <property type="protein sequence ID" value="KAJ4437198.1"/>
    <property type="molecule type" value="Genomic_DNA"/>
</dbReference>
<keyword evidence="1" id="KW-0812">Transmembrane</keyword>
<gene>
    <name evidence="2" type="ORF">ANN_17333</name>
</gene>
<comment type="caution">
    <text evidence="2">The sequence shown here is derived from an EMBL/GenBank/DDBJ whole genome shotgun (WGS) entry which is preliminary data.</text>
</comment>
<sequence length="128" mass="15269">MIYDTWYPFEISKSPMYEIILMTQKDICWFTINSLIISHFLIIMFQFLTTARFVVIFFGSPYIYTILICVACSQLQKVRFLLLEIKWKCLETLEKSVDGKHINEDQAHQIQDKLNGIVRLHQQVIRYV</sequence>
<evidence type="ECO:0000256" key="1">
    <source>
        <dbReference type="SAM" id="Phobius"/>
    </source>
</evidence>